<accession>A0A976QQZ3</accession>
<dbReference type="EMBL" id="CP056066">
    <property type="protein sequence ID" value="UKJ88694.1"/>
    <property type="molecule type" value="Genomic_DNA"/>
</dbReference>
<dbReference type="OrthoDB" id="64767at2759"/>
<dbReference type="SMART" id="SM00487">
    <property type="entry name" value="DEXDc"/>
    <property type="match status" value="1"/>
</dbReference>
<evidence type="ECO:0000256" key="2">
    <source>
        <dbReference type="ARBA" id="ARBA00022801"/>
    </source>
</evidence>
<dbReference type="GO" id="GO:0003676">
    <property type="term" value="F:nucleic acid binding"/>
    <property type="evidence" value="ECO:0007669"/>
    <property type="project" value="InterPro"/>
</dbReference>
<dbReference type="GO" id="GO:0005737">
    <property type="term" value="C:cytoplasm"/>
    <property type="evidence" value="ECO:0007669"/>
    <property type="project" value="TreeGrafter"/>
</dbReference>
<reference evidence="8" key="1">
    <citation type="submission" date="2022-07" db="EMBL/GenBank/DDBJ databases">
        <title>Evaluation of T. orientalis genome assembly methods using nanopore sequencing and analysis of variation between genomes.</title>
        <authorList>
            <person name="Yam J."/>
            <person name="Micallef M.L."/>
            <person name="Liu M."/>
            <person name="Djordjevic S.P."/>
            <person name="Bogema D.R."/>
            <person name="Jenkins C."/>
        </authorList>
    </citation>
    <scope>NUCLEOTIDE SEQUENCE</scope>
    <source>
        <strain evidence="8">Fish Creek</strain>
    </source>
</reference>
<dbReference type="InterPro" id="IPR052431">
    <property type="entry name" value="SKI2_subfamily_helicases"/>
</dbReference>
<protein>
    <submittedName>
        <fullName evidence="8">DEAD/DEAH-like helicase</fullName>
        <ecNumber evidence="8">3.6.4.13</ecNumber>
    </submittedName>
</protein>
<feature type="compositionally biased region" description="Basic and acidic residues" evidence="5">
    <location>
        <begin position="779"/>
        <end position="789"/>
    </location>
</feature>
<dbReference type="SMART" id="SM00490">
    <property type="entry name" value="HELICc"/>
    <property type="match status" value="1"/>
</dbReference>
<evidence type="ECO:0000256" key="5">
    <source>
        <dbReference type="SAM" id="MobiDB-lite"/>
    </source>
</evidence>
<feature type="compositionally biased region" description="Basic and acidic residues" evidence="5">
    <location>
        <begin position="585"/>
        <end position="609"/>
    </location>
</feature>
<evidence type="ECO:0000256" key="3">
    <source>
        <dbReference type="ARBA" id="ARBA00022806"/>
    </source>
</evidence>
<gene>
    <name evidence="8" type="ORF">MACJ_001938</name>
</gene>
<feature type="domain" description="Helicase ATP-binding" evidence="6">
    <location>
        <begin position="1054"/>
        <end position="1226"/>
    </location>
</feature>
<feature type="compositionally biased region" description="Basic and acidic residues" evidence="5">
    <location>
        <begin position="980"/>
        <end position="990"/>
    </location>
</feature>
<dbReference type="InterPro" id="IPR027417">
    <property type="entry name" value="P-loop_NTPase"/>
</dbReference>
<keyword evidence="1" id="KW-0547">Nucleotide-binding</keyword>
<feature type="region of interest" description="Disordered" evidence="5">
    <location>
        <begin position="562"/>
        <end position="614"/>
    </location>
</feature>
<dbReference type="EC" id="3.6.4.13" evidence="8"/>
<dbReference type="Proteomes" id="UP000244803">
    <property type="component" value="Chromosome 3"/>
</dbReference>
<evidence type="ECO:0000259" key="6">
    <source>
        <dbReference type="PROSITE" id="PS51192"/>
    </source>
</evidence>
<dbReference type="PANTHER" id="PTHR44533:SF4">
    <property type="entry name" value="DEAD_H RNA HELICASE, PUTATIVE-RELATED"/>
    <property type="match status" value="1"/>
</dbReference>
<dbReference type="InterPro" id="IPR014001">
    <property type="entry name" value="Helicase_ATP-bd"/>
</dbReference>
<name>A0A976QQZ3_THEOR</name>
<sequence>MDTYPFAQSSTDLSLDESVTRYGSDAIRESTATLDSISENLYDIGSLKSSHDGLGLSSFGVINSSAVKSILDNNSYSPQKRLMLWHSLCSPEYLDIFSSLGVSDTTTLIHGESLIVYACCLAHKEGHNLFDISSGLQSLQFTYRVDRFLSTLANCGCSVKLVFFDIFKNVFDPTFAASEQDDSFFDGFLYYRQLLLCYFKEKGVPYLVFDNWLTDHRFFDYLSDNEPACILMEDGSSFVYVFNTVYELLEHHSEGAVNSENNEKYAEYLSNQIKVDRYCNVVYTLITQSLFNSLSVAYLFDITHNSHDVKAFMSFSSNVHPPSALHQQCSKLVLEQFGSTDSPDSLGLGNDIVVDLYHEVIKLIDGRVSMRDLLACNYLREFIRLIRSTDEVDEENEQLFMLTFKCLMLHNYVIENMSLRDRCTKKVDLSSWSFYTELVTATIDFMCCYSNQVFDSLFKLSEETLSHMDRLDTSVSDVFDGNLFSTLLYLLCDQASKYDDRVDERFIPLEDKELSKIDKLYRNFTKDDSKRFFPIKLDKLDYKYVSKESSVSTSDVLDLSAEPGELESSLSEKERRNPVTMDRAGSTEHTNHVDSKLVNHDEGVDRDGPGEGSCESADISLASDYRYLKETRSKYLFLNNSFINLYYKFEEKNRPWVKARPMDKLVMIEKYSWRDPCTISERLESIDFYLNFSLKDEEKDMTNFAVRRNMQHKSKFSFALAKYLGSSNLHHPIVIKLEHHWLHIKYLSLLAYSKTLSSIANTPKESGRPTKQSKQASKQAKDTKTGQKDKLSKAELLKLKNTELQESKKLESDTNTLTRLELKLSQMFNNDKSFSDMYTNILEQTDGPNRAVDLLTDFRWVKSILSTKNVQLMYIYKMIQKLYNCFSSYRLRIVKNSPNSFRKLLSMVLRLIFVYYNQYHQLMPKEIVLCLYTFLYQLNFKNYAKNLVKTYNNYQSEATVSESKPDKPGKKSGKKAANKSTKEEKQEDVSKNVVSQKDLDKIHKECTQWDFAIFDDCESNYMLCYMGDLFERTLGSTNDPRVLFRPDAWQKMLLDVVDARESALVVAPTSTGKTYICYYAMEQVLRVDDHGMVIFVAPTNALALQVTYEITARFSNKYYTNPNLALSSIFLEKFHDRKWNSSQILVTVPNILEKLLTSMRTNESNFASRLEYIIFDEVHCISDVDLGTFLERCIHLIPCPFLALSATIGNAVQFHKWLTKISTYNNPCSGSNPEGETPLNKVHFIQFDERYSDLKLEIYSSGSDHVESIGSKSNKDKNRLLPFNPVCCMSYNSLVSNGFPNDVYLTPYDCYVLFQALMMTANEGENKIAETFEYLEPSNYFVGCTLITKRQYRYYLETFKIEFTNQINLRNIDAAAYQDLLCNINLLSNGSNSSEFDGLYKLYPLLKPNEVLSHVSEKRMEKPLVDQDNTQTTSDTIKGASDTELSGKAACVEGVTDKTIPEGAGPYPISDITSSEGASVIGNRYNATSDVASVVTNSDNPGSRIVSRYSSAKGDDVFNFLNDEDGLEYLNENAFYDMLRKLQSSKRLPCLVFILDRNVMEHVLLNLVKLVLRLQWEKFFGTPERTLHTKMLNKARMDKYHMLLKQYEAEKKMRASASKEQREIEGITNNIELEVPVEPIDVSQEFDPEFYFYNRRTYANYSDEIEKFISVAASSIKDRKNANLYIEALKRGIGIHHEGFPHKFTMLTETLLRLGFLNVIISSRSLALGINVPCKSVLFCGDNYELTPLMFKQMSGRCGRRGFDLSGHVIFWSISKKRIKQLLHTNLPTLTTNFNNINLSMLLTILSSFYTLIIKSNSAQGGMNLGFLNKKSDDYLDIREELIATSRKLSIEPKLLVQRLSSVLNNSLNHFTSKRSDKDDRTKIVLLVRIVLEILLNCGMVDENGLIRGCYELALLMRDIHPSNILLSRLVQNSTFTKLLESYSALSGSTEEGVDASFHLLELLVSFVYRKKEMSSVLNIRRLVSTNVRNGTNGPNVKDVFKTENTSSCQVAYPDTFPLLPYNSTLQKHIDYYNQMVLTTTAKYLKTQKNDSDSATGRSVGVCSAVQNSNTNAGVDGTNHTNSTNHTNGKGFKSDHSGAADNLFAKYSQRNLYNYESDLSNDHINIGGVVKQASTCHELSDTLFDLTHDLVPTIEGSFCTIVQLDSKFNQVKRFTTTFDNSYICDYFTHGRYSVLRDANGLGQYAWDYLKKFITFLHHFKFVLKTYTSHLSTDDILFKNVRYILDKIEPMFNRI</sequence>
<proteinExistence type="predicted"/>
<organism evidence="8 9">
    <name type="scientific">Theileria orientalis</name>
    <dbReference type="NCBI Taxonomy" id="68886"/>
    <lineage>
        <taxon>Eukaryota</taxon>
        <taxon>Sar</taxon>
        <taxon>Alveolata</taxon>
        <taxon>Apicomplexa</taxon>
        <taxon>Aconoidasida</taxon>
        <taxon>Piroplasmida</taxon>
        <taxon>Theileriidae</taxon>
        <taxon>Theileria</taxon>
    </lineage>
</organism>
<feature type="region of interest" description="Disordered" evidence="5">
    <location>
        <begin position="2071"/>
        <end position="2094"/>
    </location>
</feature>
<dbReference type="Gene3D" id="3.40.50.300">
    <property type="entry name" value="P-loop containing nucleotide triphosphate hydrolases"/>
    <property type="match status" value="2"/>
</dbReference>
<dbReference type="InterPro" id="IPR001650">
    <property type="entry name" value="Helicase_C-like"/>
</dbReference>
<dbReference type="GO" id="GO:0005524">
    <property type="term" value="F:ATP binding"/>
    <property type="evidence" value="ECO:0007669"/>
    <property type="project" value="UniProtKB-KW"/>
</dbReference>
<dbReference type="GO" id="GO:0003724">
    <property type="term" value="F:RNA helicase activity"/>
    <property type="evidence" value="ECO:0007669"/>
    <property type="project" value="UniProtKB-EC"/>
</dbReference>
<dbReference type="PROSITE" id="PS51192">
    <property type="entry name" value="HELICASE_ATP_BIND_1"/>
    <property type="match status" value="1"/>
</dbReference>
<dbReference type="GO" id="GO:0016787">
    <property type="term" value="F:hydrolase activity"/>
    <property type="evidence" value="ECO:0007669"/>
    <property type="project" value="UniProtKB-KW"/>
</dbReference>
<evidence type="ECO:0000313" key="8">
    <source>
        <dbReference type="EMBL" id="UKJ88694.1"/>
    </source>
</evidence>
<feature type="compositionally biased region" description="Low complexity" evidence="5">
    <location>
        <begin position="2078"/>
        <end position="2088"/>
    </location>
</feature>
<feature type="domain" description="Helicase C-terminal" evidence="7">
    <location>
        <begin position="1641"/>
        <end position="1798"/>
    </location>
</feature>
<feature type="region of interest" description="Disordered" evidence="5">
    <location>
        <begin position="761"/>
        <end position="789"/>
    </location>
</feature>
<keyword evidence="3 8" id="KW-0347">Helicase</keyword>
<dbReference type="FunFam" id="3.40.50.300:FF:001039">
    <property type="entry name" value="ATP-dependent RNA helicase DDX60"/>
    <property type="match status" value="1"/>
</dbReference>
<dbReference type="PANTHER" id="PTHR44533">
    <property type="entry name" value="DEAD/H RNA HELICASE, PUTATIVE-RELATED"/>
    <property type="match status" value="1"/>
</dbReference>
<dbReference type="InterPro" id="IPR011545">
    <property type="entry name" value="DEAD/DEAH_box_helicase_dom"/>
</dbReference>
<dbReference type="PROSITE" id="PS51194">
    <property type="entry name" value="HELICASE_CTER"/>
    <property type="match status" value="1"/>
</dbReference>
<evidence type="ECO:0000313" key="9">
    <source>
        <dbReference type="Proteomes" id="UP000244803"/>
    </source>
</evidence>
<dbReference type="Pfam" id="PF00270">
    <property type="entry name" value="DEAD"/>
    <property type="match status" value="1"/>
</dbReference>
<dbReference type="SUPFAM" id="SSF52540">
    <property type="entry name" value="P-loop containing nucleoside triphosphate hydrolases"/>
    <property type="match status" value="1"/>
</dbReference>
<evidence type="ECO:0000259" key="7">
    <source>
        <dbReference type="PROSITE" id="PS51194"/>
    </source>
</evidence>
<keyword evidence="4" id="KW-0067">ATP-binding</keyword>
<evidence type="ECO:0000256" key="1">
    <source>
        <dbReference type="ARBA" id="ARBA00022741"/>
    </source>
</evidence>
<evidence type="ECO:0000256" key="4">
    <source>
        <dbReference type="ARBA" id="ARBA00022840"/>
    </source>
</evidence>
<feature type="region of interest" description="Disordered" evidence="5">
    <location>
        <begin position="959"/>
        <end position="990"/>
    </location>
</feature>
<keyword evidence="2 8" id="KW-0378">Hydrolase</keyword>